<dbReference type="HOGENOM" id="CLU_2832136_0_0_1"/>
<keyword evidence="2" id="KW-1185">Reference proteome</keyword>
<evidence type="ECO:0000313" key="2">
    <source>
        <dbReference type="Proteomes" id="UP000054018"/>
    </source>
</evidence>
<gene>
    <name evidence="1" type="ORF">PISMIDRAFT_682745</name>
</gene>
<dbReference type="Proteomes" id="UP000054018">
    <property type="component" value="Unassembled WGS sequence"/>
</dbReference>
<dbReference type="EMBL" id="KN833774">
    <property type="protein sequence ID" value="KIK19992.1"/>
    <property type="molecule type" value="Genomic_DNA"/>
</dbReference>
<protein>
    <submittedName>
        <fullName evidence="1">Uncharacterized protein</fullName>
    </submittedName>
</protein>
<dbReference type="AlphaFoldDB" id="A0A0C9ZC53"/>
<name>A0A0C9ZC53_9AGAM</name>
<proteinExistence type="predicted"/>
<reference evidence="2" key="2">
    <citation type="submission" date="2015-01" db="EMBL/GenBank/DDBJ databases">
        <title>Evolutionary Origins and Diversification of the Mycorrhizal Mutualists.</title>
        <authorList>
            <consortium name="DOE Joint Genome Institute"/>
            <consortium name="Mycorrhizal Genomics Consortium"/>
            <person name="Kohler A."/>
            <person name="Kuo A."/>
            <person name="Nagy L.G."/>
            <person name="Floudas D."/>
            <person name="Copeland A."/>
            <person name="Barry K.W."/>
            <person name="Cichocki N."/>
            <person name="Veneault-Fourrey C."/>
            <person name="LaButti K."/>
            <person name="Lindquist E.A."/>
            <person name="Lipzen A."/>
            <person name="Lundell T."/>
            <person name="Morin E."/>
            <person name="Murat C."/>
            <person name="Riley R."/>
            <person name="Ohm R."/>
            <person name="Sun H."/>
            <person name="Tunlid A."/>
            <person name="Henrissat B."/>
            <person name="Grigoriev I.V."/>
            <person name="Hibbett D.S."/>
            <person name="Martin F."/>
        </authorList>
    </citation>
    <scope>NUCLEOTIDE SEQUENCE [LARGE SCALE GENOMIC DNA]</scope>
    <source>
        <strain evidence="2">441</strain>
    </source>
</reference>
<organism evidence="1 2">
    <name type="scientific">Pisolithus microcarpus 441</name>
    <dbReference type="NCBI Taxonomy" id="765257"/>
    <lineage>
        <taxon>Eukaryota</taxon>
        <taxon>Fungi</taxon>
        <taxon>Dikarya</taxon>
        <taxon>Basidiomycota</taxon>
        <taxon>Agaricomycotina</taxon>
        <taxon>Agaricomycetes</taxon>
        <taxon>Agaricomycetidae</taxon>
        <taxon>Boletales</taxon>
        <taxon>Sclerodermatineae</taxon>
        <taxon>Pisolithaceae</taxon>
        <taxon>Pisolithus</taxon>
    </lineage>
</organism>
<sequence>MFVKFASLRTVYQARKSNNAPTPMLPMRCQPGCCILRTRPLSTCQEPQYDPSRKHHTRPPSTNEFVCHRYYNPPFP</sequence>
<evidence type="ECO:0000313" key="1">
    <source>
        <dbReference type="EMBL" id="KIK19992.1"/>
    </source>
</evidence>
<reference evidence="1 2" key="1">
    <citation type="submission" date="2014-04" db="EMBL/GenBank/DDBJ databases">
        <authorList>
            <consortium name="DOE Joint Genome Institute"/>
            <person name="Kuo A."/>
            <person name="Kohler A."/>
            <person name="Costa M.D."/>
            <person name="Nagy L.G."/>
            <person name="Floudas D."/>
            <person name="Copeland A."/>
            <person name="Barry K.W."/>
            <person name="Cichocki N."/>
            <person name="Veneault-Fourrey C."/>
            <person name="LaButti K."/>
            <person name="Lindquist E.A."/>
            <person name="Lipzen A."/>
            <person name="Lundell T."/>
            <person name="Morin E."/>
            <person name="Murat C."/>
            <person name="Sun H."/>
            <person name="Tunlid A."/>
            <person name="Henrissat B."/>
            <person name="Grigoriev I.V."/>
            <person name="Hibbett D.S."/>
            <person name="Martin F."/>
            <person name="Nordberg H.P."/>
            <person name="Cantor M.N."/>
            <person name="Hua S.X."/>
        </authorList>
    </citation>
    <scope>NUCLEOTIDE SEQUENCE [LARGE SCALE GENOMIC DNA]</scope>
    <source>
        <strain evidence="1 2">441</strain>
    </source>
</reference>
<accession>A0A0C9ZC53</accession>